<sequence>MGHPYLQSALLILSALALCFSQGSGRVMMLDSVPKYDVQVNYMHEIRALSGEVSSRGRETAEFLMDYNDPGANTNPRSGALFAPPPPLH</sequence>
<dbReference type="Proteomes" id="UP000017836">
    <property type="component" value="Unassembled WGS sequence"/>
</dbReference>
<accession>W1NGA4</accession>
<evidence type="ECO:0000256" key="2">
    <source>
        <dbReference type="SAM" id="SignalP"/>
    </source>
</evidence>
<dbReference type="HOGENOM" id="CLU_192472_0_0_1"/>
<feature type="chain" id="PRO_5004806631" evidence="2">
    <location>
        <begin position="26"/>
        <end position="89"/>
    </location>
</feature>
<dbReference type="PANTHER" id="PTHR37908:SF3">
    <property type="entry name" value="TRANSMEMBRANE PROTEIN"/>
    <property type="match status" value="1"/>
</dbReference>
<feature type="region of interest" description="Disordered" evidence="1">
    <location>
        <begin position="66"/>
        <end position="89"/>
    </location>
</feature>
<dbReference type="EMBL" id="KI397513">
    <property type="protein sequence ID" value="ERM94521.1"/>
    <property type="molecule type" value="Genomic_DNA"/>
</dbReference>
<name>W1NGA4_AMBTC</name>
<dbReference type="PANTHER" id="PTHR37908">
    <property type="entry name" value="TRANSMEMBRANE PROTEIN"/>
    <property type="match status" value="1"/>
</dbReference>
<feature type="signal peptide" evidence="2">
    <location>
        <begin position="1"/>
        <end position="25"/>
    </location>
</feature>
<dbReference type="AlphaFoldDB" id="W1NGA4"/>
<dbReference type="Gramene" id="ERM94521">
    <property type="protein sequence ID" value="ERM94521"/>
    <property type="gene ID" value="AMTR_s00010p00264140"/>
</dbReference>
<proteinExistence type="predicted"/>
<reference evidence="4" key="1">
    <citation type="journal article" date="2013" name="Science">
        <title>The Amborella genome and the evolution of flowering plants.</title>
        <authorList>
            <consortium name="Amborella Genome Project"/>
        </authorList>
    </citation>
    <scope>NUCLEOTIDE SEQUENCE [LARGE SCALE GENOMIC DNA]</scope>
</reference>
<gene>
    <name evidence="3" type="ORF">AMTR_s00010p00264140</name>
</gene>
<protein>
    <submittedName>
        <fullName evidence="3">Uncharacterized protein</fullName>
    </submittedName>
</protein>
<evidence type="ECO:0000313" key="3">
    <source>
        <dbReference type="EMBL" id="ERM94521.1"/>
    </source>
</evidence>
<organism evidence="3 4">
    <name type="scientific">Amborella trichopoda</name>
    <dbReference type="NCBI Taxonomy" id="13333"/>
    <lineage>
        <taxon>Eukaryota</taxon>
        <taxon>Viridiplantae</taxon>
        <taxon>Streptophyta</taxon>
        <taxon>Embryophyta</taxon>
        <taxon>Tracheophyta</taxon>
        <taxon>Spermatophyta</taxon>
        <taxon>Magnoliopsida</taxon>
        <taxon>Amborellales</taxon>
        <taxon>Amborellaceae</taxon>
        <taxon>Amborella</taxon>
    </lineage>
</organism>
<dbReference type="eggNOG" id="ENOG502R658">
    <property type="taxonomic scope" value="Eukaryota"/>
</dbReference>
<evidence type="ECO:0000313" key="4">
    <source>
        <dbReference type="Proteomes" id="UP000017836"/>
    </source>
</evidence>
<evidence type="ECO:0000256" key="1">
    <source>
        <dbReference type="SAM" id="MobiDB-lite"/>
    </source>
</evidence>
<keyword evidence="2" id="KW-0732">Signal</keyword>
<keyword evidence="4" id="KW-1185">Reference proteome</keyword>